<organism evidence="2 3">
    <name type="scientific">Clostridium innocuum</name>
    <dbReference type="NCBI Taxonomy" id="1522"/>
    <lineage>
        <taxon>Bacteria</taxon>
        <taxon>Bacillati</taxon>
        <taxon>Bacillota</taxon>
        <taxon>Clostridia</taxon>
        <taxon>Eubacteriales</taxon>
        <taxon>Clostridiaceae</taxon>
        <taxon>Clostridium</taxon>
    </lineage>
</organism>
<name>A0A099I7F1_CLOIN</name>
<proteinExistence type="predicted"/>
<accession>A0A099I7F1</accession>
<dbReference type="Proteomes" id="UP000030008">
    <property type="component" value="Unassembled WGS sequence"/>
</dbReference>
<evidence type="ECO:0000256" key="1">
    <source>
        <dbReference type="SAM" id="MobiDB-lite"/>
    </source>
</evidence>
<feature type="region of interest" description="Disordered" evidence="1">
    <location>
        <begin position="116"/>
        <end position="149"/>
    </location>
</feature>
<dbReference type="RefSeq" id="WP_044904842.1">
    <property type="nucleotide sequence ID" value="NZ_CAXUJB010000008.1"/>
</dbReference>
<evidence type="ECO:0000313" key="3">
    <source>
        <dbReference type="Proteomes" id="UP000030008"/>
    </source>
</evidence>
<reference evidence="2 3" key="1">
    <citation type="submission" date="2014-08" db="EMBL/GenBank/DDBJ databases">
        <title>Clostridium innocuum, an unnegligible vancomycin-resistant pathogen causing extra-intestinal infections.</title>
        <authorList>
            <person name="Feng Y."/>
            <person name="Chiu C.-H."/>
        </authorList>
    </citation>
    <scope>NUCLEOTIDE SEQUENCE [LARGE SCALE GENOMIC DNA]</scope>
    <source>
        <strain evidence="2 3">AN88</strain>
    </source>
</reference>
<comment type="caution">
    <text evidence="2">The sequence shown here is derived from an EMBL/GenBank/DDBJ whole genome shotgun (WGS) entry which is preliminary data.</text>
</comment>
<dbReference type="AlphaFoldDB" id="A0A099I7F1"/>
<dbReference type="EMBL" id="JQIF01000035">
    <property type="protein sequence ID" value="KGJ53655.1"/>
    <property type="molecule type" value="Genomic_DNA"/>
</dbReference>
<feature type="region of interest" description="Disordered" evidence="1">
    <location>
        <begin position="31"/>
        <end position="51"/>
    </location>
</feature>
<protein>
    <submittedName>
        <fullName evidence="2">Internalin</fullName>
    </submittedName>
</protein>
<gene>
    <name evidence="2" type="ORF">CIAN88_07665</name>
</gene>
<evidence type="ECO:0000313" key="2">
    <source>
        <dbReference type="EMBL" id="KGJ53655.1"/>
    </source>
</evidence>
<sequence length="239" mass="27105">MSVFKKLAGLLFEEADAEVLAEDELEPIEIKEKPKKATASPVVEEEKTHVQMESYFNPHAAAAKEPKKEEKKFVTIDLEEKPKEKEKEAIVLSEEPLRVKKPVKREEKKEFEFSPVISPIFGSSEEESKPKKKSAAPLPQRSKKKNPLGTIISPYYGVGELEEFEAKAQEKIEEKEKLKKEELPQQEVEKYDLEEEINSVPLEDMIEKTPGEDGDDLMQISLFGESTPISSVDDASDKE</sequence>